<keyword evidence="2" id="KW-1185">Reference proteome</keyword>
<organism evidence="1 2">
    <name type="scientific">Clostridium oryzae</name>
    <dbReference type="NCBI Taxonomy" id="1450648"/>
    <lineage>
        <taxon>Bacteria</taxon>
        <taxon>Bacillati</taxon>
        <taxon>Bacillota</taxon>
        <taxon>Clostridia</taxon>
        <taxon>Eubacteriales</taxon>
        <taxon>Clostridiaceae</taxon>
        <taxon>Clostridium</taxon>
    </lineage>
</organism>
<reference evidence="1 2" key="1">
    <citation type="submission" date="2017-03" db="EMBL/GenBank/DDBJ databases">
        <title>Genome sequence of Clostridium oryzae DSM 28571.</title>
        <authorList>
            <person name="Poehlein A."/>
            <person name="Daniel R."/>
        </authorList>
    </citation>
    <scope>NUCLEOTIDE SEQUENCE [LARGE SCALE GENOMIC DNA]</scope>
    <source>
        <strain evidence="1 2">DSM 28571</strain>
    </source>
</reference>
<accession>A0A1V4ITU7</accession>
<gene>
    <name evidence="1" type="ORF">CLORY_12980</name>
</gene>
<dbReference type="EMBL" id="MZGV01000010">
    <property type="protein sequence ID" value="OPJ63215.1"/>
    <property type="molecule type" value="Genomic_DNA"/>
</dbReference>
<evidence type="ECO:0000313" key="1">
    <source>
        <dbReference type="EMBL" id="OPJ63215.1"/>
    </source>
</evidence>
<dbReference type="OrthoDB" id="1896123at2"/>
<name>A0A1V4ITU7_9CLOT</name>
<dbReference type="AlphaFoldDB" id="A0A1V4ITU7"/>
<comment type="caution">
    <text evidence="1">The sequence shown here is derived from an EMBL/GenBank/DDBJ whole genome shotgun (WGS) entry which is preliminary data.</text>
</comment>
<dbReference type="STRING" id="1450648.CLORY_12980"/>
<protein>
    <submittedName>
        <fullName evidence="1">Uncharacterized protein</fullName>
    </submittedName>
</protein>
<evidence type="ECO:0000313" key="2">
    <source>
        <dbReference type="Proteomes" id="UP000190080"/>
    </source>
</evidence>
<dbReference type="Proteomes" id="UP000190080">
    <property type="component" value="Unassembled WGS sequence"/>
</dbReference>
<sequence>MSLPKIGLIPYTAIYYEEDIYIENMEIPNVKKRIQRDIIRNQMICKFPNIENISYSYEIIYQDKEKIQLRIFCINTLKNRLIMQLSKFITINKVFVIQFCYINYFSKIIKESNYVLLYNINNYIYITEGEGVSLVNNLIVSQQDMKRKGRDMLEGLELEKYNQVYVVNMDKKILELQHIEIEIADLGSVDEDKIINEYIGAIKSI</sequence>
<dbReference type="RefSeq" id="WP_079422714.1">
    <property type="nucleotide sequence ID" value="NZ_MZGV01000010.1"/>
</dbReference>
<proteinExistence type="predicted"/>